<keyword evidence="2 8" id="KW-0489">Methyltransferase</keyword>
<dbReference type="Proteomes" id="UP000009230">
    <property type="component" value="Chromosome"/>
</dbReference>
<name>F6CUD6_MARPP</name>
<evidence type="ECO:0000256" key="5">
    <source>
        <dbReference type="ARBA" id="ARBA00023098"/>
    </source>
</evidence>
<feature type="active site" evidence="6">
    <location>
        <position position="376"/>
    </location>
</feature>
<dbReference type="Pfam" id="PF02353">
    <property type="entry name" value="CMAS"/>
    <property type="match status" value="1"/>
</dbReference>
<dbReference type="PANTHER" id="PTHR43667">
    <property type="entry name" value="CYCLOPROPANE-FATTY-ACYL-PHOSPHOLIPID SYNTHASE"/>
    <property type="match status" value="1"/>
</dbReference>
<dbReference type="GO" id="GO:0008825">
    <property type="term" value="F:cyclopropane-fatty-acyl-phospholipid synthase activity"/>
    <property type="evidence" value="ECO:0007669"/>
    <property type="project" value="UniProtKB-EC"/>
</dbReference>
<dbReference type="SUPFAM" id="SSF53335">
    <property type="entry name" value="S-adenosyl-L-methionine-dependent methyltransferases"/>
    <property type="match status" value="1"/>
</dbReference>
<dbReference type="EMBL" id="CP002771">
    <property type="protein sequence ID" value="AEF55255.1"/>
    <property type="molecule type" value="Genomic_DNA"/>
</dbReference>
<dbReference type="InterPro" id="IPR029063">
    <property type="entry name" value="SAM-dependent_MTases_sf"/>
</dbReference>
<dbReference type="PANTHER" id="PTHR43667:SF1">
    <property type="entry name" value="CYCLOPROPANE-FATTY-ACYL-PHOSPHOLIPID SYNTHASE"/>
    <property type="match status" value="1"/>
</dbReference>
<protein>
    <submittedName>
        <fullName evidence="8">Cyclopropane-fatty-acyl-phospholipid synthase</fullName>
        <ecNumber evidence="8">2.1.1.79</ecNumber>
    </submittedName>
</protein>
<dbReference type="GO" id="GO:0032259">
    <property type="term" value="P:methylation"/>
    <property type="evidence" value="ECO:0007669"/>
    <property type="project" value="UniProtKB-KW"/>
</dbReference>
<dbReference type="AlphaFoldDB" id="F6CUD6"/>
<dbReference type="Gene3D" id="3.40.50.150">
    <property type="entry name" value="Vaccinia Virus protein VP39"/>
    <property type="match status" value="1"/>
</dbReference>
<dbReference type="OrthoDB" id="9782855at2"/>
<dbReference type="STRING" id="491952.Mar181_2218"/>
<accession>F6CUD6</accession>
<keyword evidence="3 8" id="KW-0808">Transferase</keyword>
<dbReference type="InterPro" id="IPR003333">
    <property type="entry name" value="CMAS"/>
</dbReference>
<evidence type="ECO:0000256" key="3">
    <source>
        <dbReference type="ARBA" id="ARBA00022679"/>
    </source>
</evidence>
<dbReference type="InterPro" id="IPR050723">
    <property type="entry name" value="CFA/CMAS"/>
</dbReference>
<dbReference type="eggNOG" id="COG2230">
    <property type="taxonomic scope" value="Bacteria"/>
</dbReference>
<dbReference type="RefSeq" id="WP_013796730.1">
    <property type="nucleotide sequence ID" value="NC_015559.1"/>
</dbReference>
<keyword evidence="5" id="KW-0443">Lipid metabolism</keyword>
<evidence type="ECO:0000313" key="9">
    <source>
        <dbReference type="Proteomes" id="UP000009230"/>
    </source>
</evidence>
<evidence type="ECO:0000256" key="6">
    <source>
        <dbReference type="PIRSR" id="PIRSR003085-1"/>
    </source>
</evidence>
<proteinExistence type="inferred from homology"/>
<evidence type="ECO:0000256" key="2">
    <source>
        <dbReference type="ARBA" id="ARBA00022603"/>
    </source>
</evidence>
<reference evidence="8 9" key="1">
    <citation type="journal article" date="2012" name="Stand. Genomic Sci.">
        <title>Complete genome sequence of Marinomonas posidonica type strain (IVIA-Po-181(T)).</title>
        <authorList>
            <person name="Lucas-Elio P."/>
            <person name="Goodwin L."/>
            <person name="Woyke T."/>
            <person name="Pitluck S."/>
            <person name="Nolan M."/>
            <person name="Kyrpides N.C."/>
            <person name="Detter J.C."/>
            <person name="Copeland A."/>
            <person name="Lu M."/>
            <person name="Bruce D."/>
            <person name="Detter C."/>
            <person name="Tapia R."/>
            <person name="Han S."/>
            <person name="Land M.L."/>
            <person name="Ivanova N."/>
            <person name="Mikhailova N."/>
            <person name="Johnston A.W."/>
            <person name="Sanchez-Amat A."/>
        </authorList>
    </citation>
    <scope>NUCLEOTIDE SEQUENCE [LARGE SCALE GENOMIC DNA]</scope>
    <source>
        <strain evidence="9">CECT 7376 / NCIMB 14433 / IVIA-Po-181</strain>
    </source>
</reference>
<organism evidence="8 9">
    <name type="scientific">Marinomonas posidonica (strain CECT 7376 / NCIMB 14433 / IVIA-Po-181)</name>
    <dbReference type="NCBI Taxonomy" id="491952"/>
    <lineage>
        <taxon>Bacteria</taxon>
        <taxon>Pseudomonadati</taxon>
        <taxon>Pseudomonadota</taxon>
        <taxon>Gammaproteobacteria</taxon>
        <taxon>Oceanospirillales</taxon>
        <taxon>Oceanospirillaceae</taxon>
        <taxon>Marinomonas</taxon>
    </lineage>
</organism>
<dbReference type="HOGENOM" id="CLU_026434_6_0_6"/>
<dbReference type="CDD" id="cd02440">
    <property type="entry name" value="AdoMet_MTases"/>
    <property type="match status" value="1"/>
</dbReference>
<dbReference type="EC" id="2.1.1.79" evidence="8"/>
<evidence type="ECO:0000256" key="7">
    <source>
        <dbReference type="SAM" id="MobiDB-lite"/>
    </source>
</evidence>
<feature type="region of interest" description="Disordered" evidence="7">
    <location>
        <begin position="1"/>
        <end position="21"/>
    </location>
</feature>
<sequence>MSTANPLNEENALSSESINEPPQTAKTFIAKHHDHSSLDTWFTNLLSKADITVNGPNPWDPQLHNPNLWSRVLKQGSLGLGEAYMDGWWDCQQIDEFIRRIINAELDKIITGRWTLIRHWLKATLFNRQSVKRAYQVGEQHYDVGNDLYQAMLDESMAYSCGYWKEADTLHQAQLNKLRLICEKAQLNKAESVVEIGCGWGSFAEIAAREYEVNVTGVTISKEQEKLAKERCKGLPVDIKLMDYRSLEGQYDKAVSIGMFEHVGPKNYGTYMQTAHNLIKEDGIFVLHTIGSDKSATGTDPWIDKYIFPNGVIPTLTQISESAEPYFVIEDVHNFGQDYATTLLAWHSNFEKAWPQLQNQYSERFYRMWTYYLKVCAAAFQSRSLQLYQVVLRKRLTPLERYHSPR</sequence>
<dbReference type="GO" id="GO:0008610">
    <property type="term" value="P:lipid biosynthetic process"/>
    <property type="evidence" value="ECO:0007669"/>
    <property type="project" value="InterPro"/>
</dbReference>
<comment type="similarity">
    <text evidence="1">Belongs to the CFA/CMAS family.</text>
</comment>
<dbReference type="KEGG" id="mpc:Mar181_2218"/>
<keyword evidence="4" id="KW-0949">S-adenosyl-L-methionine</keyword>
<evidence type="ECO:0000256" key="4">
    <source>
        <dbReference type="ARBA" id="ARBA00022691"/>
    </source>
</evidence>
<keyword evidence="9" id="KW-1185">Reference proteome</keyword>
<gene>
    <name evidence="8" type="ordered locus">Mar181_2218</name>
</gene>
<evidence type="ECO:0000313" key="8">
    <source>
        <dbReference type="EMBL" id="AEF55255.1"/>
    </source>
</evidence>
<evidence type="ECO:0000256" key="1">
    <source>
        <dbReference type="ARBA" id="ARBA00010815"/>
    </source>
</evidence>
<dbReference type="NCBIfam" id="NF008686">
    <property type="entry name" value="PRK11705.1"/>
    <property type="match status" value="1"/>
</dbReference>
<dbReference type="PIRSF" id="PIRSF003085">
    <property type="entry name" value="CMAS"/>
    <property type="match status" value="1"/>
</dbReference>